<dbReference type="OrthoDB" id="8435546at2"/>
<dbReference type="Gene3D" id="1.10.287.1490">
    <property type="match status" value="1"/>
</dbReference>
<feature type="region of interest" description="Disordered" evidence="2">
    <location>
        <begin position="396"/>
        <end position="419"/>
    </location>
</feature>
<dbReference type="HOGENOM" id="CLU_450496_0_0_6"/>
<dbReference type="InterPro" id="IPR009649">
    <property type="entry name" value="TraU"/>
</dbReference>
<proteinExistence type="predicted"/>
<dbReference type="AlphaFoldDB" id="W0DYF4"/>
<dbReference type="EMBL" id="CP007030">
    <property type="protein sequence ID" value="AHF02288.1"/>
    <property type="molecule type" value="Genomic_DNA"/>
</dbReference>
<feature type="chain" id="PRO_5004788047" description="Integrating conjugative element protein" evidence="3">
    <location>
        <begin position="24"/>
        <end position="606"/>
    </location>
</feature>
<dbReference type="InParanoid" id="W0DYF4"/>
<dbReference type="RefSeq" id="WP_006460497.1">
    <property type="nucleotide sequence ID" value="NZ_CP007030.1"/>
</dbReference>
<sequence length="606" mass="66090">MKKLKQKACVALFSILVTSPAKSNTFSTDTLFEAWLTDQCVEYCFVGICVFLRSSAFPPSCTIVTTPRVEHYWPDFLVTVQNRPSENPYNEFRMAMEAVENEALSAQSSIISAVLSSRNPGSTGAGSLAVPDTNRDKITNFKEANVIGNPVLIMSDAMSEYTCPTRVRPFTPYYSSAFDAFAWRTGISDIFTLDAWTPGRREIGSMTPTNPFGNTWGAVQPRQGFTAQGNDIKASAVVAQRAVDIVLAGGGGHLYVSPRSGGGSFNPFNPGSQDSFAENVGINFRNQIGSANPGSDANIAPNHGNVNQPVGSNEKTARWQMVSPRKDNICRAFGADNQWFNTGITDVMRYNNNRQSERQQYAYNYWQKYACCWPSGGRHLTTISIPRVCLTFGSGGSGGSGDDSGGSSGSGDGSTGSGVGSQVVAGSAAVGAVGLVSAGSASSTDQKYDDSIDDMERERGELHERIEYLETQIIVNNQKRDALHAEYTQHYNNLPGLQSQQTQLQNEIADLTRRINNANRQLSDLDEQISNTDDEAELEELNQQRNSLVGFINNLQTNRSRLNGQLANINQQISHAESRLNAIPGEIRQTDAKIVELETERQGLPY</sequence>
<evidence type="ECO:0000256" key="2">
    <source>
        <dbReference type="SAM" id="MobiDB-lite"/>
    </source>
</evidence>
<feature type="signal peptide" evidence="3">
    <location>
        <begin position="1"/>
        <end position="23"/>
    </location>
</feature>
<dbReference type="KEGG" id="tao:THIAE_06080"/>
<organism evidence="4 5">
    <name type="scientific">Thiomicrospira aerophila AL3</name>
    <dbReference type="NCBI Taxonomy" id="717772"/>
    <lineage>
        <taxon>Bacteria</taxon>
        <taxon>Pseudomonadati</taxon>
        <taxon>Pseudomonadota</taxon>
        <taxon>Gammaproteobacteria</taxon>
        <taxon>Thiotrichales</taxon>
        <taxon>Piscirickettsiaceae</taxon>
        <taxon>Thiomicrospira</taxon>
    </lineage>
</organism>
<dbReference type="eggNOG" id="ENOG502Z7HX">
    <property type="taxonomic scope" value="Bacteria"/>
</dbReference>
<evidence type="ECO:0000256" key="3">
    <source>
        <dbReference type="SAM" id="SignalP"/>
    </source>
</evidence>
<reference evidence="4 5" key="1">
    <citation type="submission" date="2013-12" db="EMBL/GenBank/DDBJ databases">
        <authorList>
            <consortium name="DOE Joint Genome Institute"/>
            <person name="Kappler U."/>
            <person name="Huntemann M."/>
            <person name="Han J."/>
            <person name="Chen A."/>
            <person name="Kyrpides N."/>
            <person name="Mavromatis K."/>
            <person name="Markowitz V."/>
            <person name="Palaniappan K."/>
            <person name="Ivanova N."/>
            <person name="Schaumberg A."/>
            <person name="Pati A."/>
            <person name="Liolios K."/>
            <person name="Nordberg H.P."/>
            <person name="Cantor M.N."/>
            <person name="Hua S.X."/>
            <person name="Woyke T."/>
        </authorList>
    </citation>
    <scope>NUCLEOTIDE SEQUENCE [LARGE SCALE GENOMIC DNA]</scope>
    <source>
        <strain evidence="5">AL2</strain>
    </source>
</reference>
<name>W0DYF4_9GAMM</name>
<feature type="coiled-coil region" evidence="1">
    <location>
        <begin position="452"/>
        <end position="579"/>
    </location>
</feature>
<evidence type="ECO:0008006" key="6">
    <source>
        <dbReference type="Google" id="ProtNLM"/>
    </source>
</evidence>
<evidence type="ECO:0000313" key="4">
    <source>
        <dbReference type="EMBL" id="AHF02288.1"/>
    </source>
</evidence>
<evidence type="ECO:0000313" key="5">
    <source>
        <dbReference type="Proteomes" id="UP000005380"/>
    </source>
</evidence>
<protein>
    <recommendedName>
        <fullName evidence="6">Integrating conjugative element protein</fullName>
    </recommendedName>
</protein>
<evidence type="ECO:0000256" key="1">
    <source>
        <dbReference type="SAM" id="Coils"/>
    </source>
</evidence>
<gene>
    <name evidence="4" type="ORF">THIAE_06080</name>
</gene>
<keyword evidence="5" id="KW-1185">Reference proteome</keyword>
<dbReference type="Proteomes" id="UP000005380">
    <property type="component" value="Chromosome"/>
</dbReference>
<keyword evidence="1" id="KW-0175">Coiled coil</keyword>
<accession>W0DYF4</accession>
<dbReference type="STRING" id="717772.THIAE_06080"/>
<dbReference type="Pfam" id="PF06834">
    <property type="entry name" value="TraU"/>
    <property type="match status" value="1"/>
</dbReference>
<keyword evidence="3" id="KW-0732">Signal</keyword>